<feature type="region of interest" description="Disordered" evidence="1">
    <location>
        <begin position="29"/>
        <end position="71"/>
    </location>
</feature>
<gene>
    <name evidence="3" type="ORF">TRAVEDRAFT_61599</name>
</gene>
<evidence type="ECO:0000256" key="1">
    <source>
        <dbReference type="SAM" id="MobiDB-lite"/>
    </source>
</evidence>
<feature type="transmembrane region" description="Helical" evidence="2">
    <location>
        <begin position="85"/>
        <end position="106"/>
    </location>
</feature>
<keyword evidence="2" id="KW-0812">Transmembrane</keyword>
<evidence type="ECO:0000256" key="2">
    <source>
        <dbReference type="SAM" id="Phobius"/>
    </source>
</evidence>
<dbReference type="KEGG" id="tvs:TRAVEDRAFT_61599"/>
<organism evidence="3 4">
    <name type="scientific">Trametes versicolor (strain FP-101664)</name>
    <name type="common">White-rot fungus</name>
    <name type="synonym">Coriolus versicolor</name>
    <dbReference type="NCBI Taxonomy" id="717944"/>
    <lineage>
        <taxon>Eukaryota</taxon>
        <taxon>Fungi</taxon>
        <taxon>Dikarya</taxon>
        <taxon>Basidiomycota</taxon>
        <taxon>Agaricomycotina</taxon>
        <taxon>Agaricomycetes</taxon>
        <taxon>Polyporales</taxon>
        <taxon>Polyporaceae</taxon>
        <taxon>Trametes</taxon>
    </lineage>
</organism>
<evidence type="ECO:0000313" key="3">
    <source>
        <dbReference type="EMBL" id="EIW51665.1"/>
    </source>
</evidence>
<protein>
    <submittedName>
        <fullName evidence="3">Uncharacterized protein</fullName>
    </submittedName>
</protein>
<dbReference type="GeneID" id="19418341"/>
<sequence>MTSHPLTVLCKPAPCGDGTYRRPITTAEAPRSTVGTPCRQTSAGGRARAHPKTPAGVAYRSPKKRRHGSGVHRGMRYISGRASRGILPGLSLGFLLLLRSTALLALGCPFGSAFSGGVAADLCGWRFSFGGYHAPSTVVKNRGAAWGMAACLFAFSGFWTLRGVLTGQA</sequence>
<evidence type="ECO:0000313" key="4">
    <source>
        <dbReference type="Proteomes" id="UP000054317"/>
    </source>
</evidence>
<dbReference type="AlphaFoldDB" id="R7S7N4"/>
<keyword evidence="2" id="KW-0472">Membrane</keyword>
<accession>R7S7N4</accession>
<dbReference type="RefSeq" id="XP_008045532.1">
    <property type="nucleotide sequence ID" value="XM_008047341.1"/>
</dbReference>
<feature type="transmembrane region" description="Helical" evidence="2">
    <location>
        <begin position="144"/>
        <end position="165"/>
    </location>
</feature>
<keyword evidence="4" id="KW-1185">Reference proteome</keyword>
<feature type="compositionally biased region" description="Basic residues" evidence="1">
    <location>
        <begin position="61"/>
        <end position="71"/>
    </location>
</feature>
<reference evidence="4" key="1">
    <citation type="journal article" date="2012" name="Science">
        <title>The Paleozoic origin of enzymatic lignin decomposition reconstructed from 31 fungal genomes.</title>
        <authorList>
            <person name="Floudas D."/>
            <person name="Binder M."/>
            <person name="Riley R."/>
            <person name="Barry K."/>
            <person name="Blanchette R.A."/>
            <person name="Henrissat B."/>
            <person name="Martinez A.T."/>
            <person name="Otillar R."/>
            <person name="Spatafora J.W."/>
            <person name="Yadav J.S."/>
            <person name="Aerts A."/>
            <person name="Benoit I."/>
            <person name="Boyd A."/>
            <person name="Carlson A."/>
            <person name="Copeland A."/>
            <person name="Coutinho P.M."/>
            <person name="de Vries R.P."/>
            <person name="Ferreira P."/>
            <person name="Findley K."/>
            <person name="Foster B."/>
            <person name="Gaskell J."/>
            <person name="Glotzer D."/>
            <person name="Gorecki P."/>
            <person name="Heitman J."/>
            <person name="Hesse C."/>
            <person name="Hori C."/>
            <person name="Igarashi K."/>
            <person name="Jurgens J.A."/>
            <person name="Kallen N."/>
            <person name="Kersten P."/>
            <person name="Kohler A."/>
            <person name="Kuees U."/>
            <person name="Kumar T.K.A."/>
            <person name="Kuo A."/>
            <person name="LaButti K."/>
            <person name="Larrondo L.F."/>
            <person name="Lindquist E."/>
            <person name="Ling A."/>
            <person name="Lombard V."/>
            <person name="Lucas S."/>
            <person name="Lundell T."/>
            <person name="Martin R."/>
            <person name="McLaughlin D.J."/>
            <person name="Morgenstern I."/>
            <person name="Morin E."/>
            <person name="Murat C."/>
            <person name="Nagy L.G."/>
            <person name="Nolan M."/>
            <person name="Ohm R.A."/>
            <person name="Patyshakuliyeva A."/>
            <person name="Rokas A."/>
            <person name="Ruiz-Duenas F.J."/>
            <person name="Sabat G."/>
            <person name="Salamov A."/>
            <person name="Samejima M."/>
            <person name="Schmutz J."/>
            <person name="Slot J.C."/>
            <person name="St John F."/>
            <person name="Stenlid J."/>
            <person name="Sun H."/>
            <person name="Sun S."/>
            <person name="Syed K."/>
            <person name="Tsang A."/>
            <person name="Wiebenga A."/>
            <person name="Young D."/>
            <person name="Pisabarro A."/>
            <person name="Eastwood D.C."/>
            <person name="Martin F."/>
            <person name="Cullen D."/>
            <person name="Grigoriev I.V."/>
            <person name="Hibbett D.S."/>
        </authorList>
    </citation>
    <scope>NUCLEOTIDE SEQUENCE [LARGE SCALE GENOMIC DNA]</scope>
    <source>
        <strain evidence="4">FP-101664</strain>
    </source>
</reference>
<keyword evidence="2" id="KW-1133">Transmembrane helix</keyword>
<name>R7S7N4_TRAVS</name>
<dbReference type="Proteomes" id="UP000054317">
    <property type="component" value="Unassembled WGS sequence"/>
</dbReference>
<feature type="compositionally biased region" description="Polar residues" evidence="1">
    <location>
        <begin position="33"/>
        <end position="43"/>
    </location>
</feature>
<dbReference type="EMBL" id="JH711799">
    <property type="protein sequence ID" value="EIW51665.1"/>
    <property type="molecule type" value="Genomic_DNA"/>
</dbReference>
<proteinExistence type="predicted"/>